<dbReference type="Proteomes" id="UP000472270">
    <property type="component" value="Unassembled WGS sequence"/>
</dbReference>
<evidence type="ECO:0000256" key="1">
    <source>
        <dbReference type="SAM" id="MobiDB-lite"/>
    </source>
</evidence>
<sequence length="66" mass="6780">MAATETSLSPAVESVVPACMFAPDPDCAEESPGAERSDAGDNQNGEAEDHLDLTSKVALSIGITFI</sequence>
<organism evidence="2 3">
    <name type="scientific">Sinocyclocheilus rhinocerous</name>
    <dbReference type="NCBI Taxonomy" id="307959"/>
    <lineage>
        <taxon>Eukaryota</taxon>
        <taxon>Metazoa</taxon>
        <taxon>Chordata</taxon>
        <taxon>Craniata</taxon>
        <taxon>Vertebrata</taxon>
        <taxon>Euteleostomi</taxon>
        <taxon>Actinopterygii</taxon>
        <taxon>Neopterygii</taxon>
        <taxon>Teleostei</taxon>
        <taxon>Ostariophysi</taxon>
        <taxon>Cypriniformes</taxon>
        <taxon>Cyprinidae</taxon>
        <taxon>Cyprininae</taxon>
        <taxon>Sinocyclocheilus</taxon>
    </lineage>
</organism>
<keyword evidence="3" id="KW-1185">Reference proteome</keyword>
<dbReference type="Ensembl" id="ENSSRHT00000104740.1">
    <property type="protein sequence ID" value="ENSSRHP00000101987.1"/>
    <property type="gene ID" value="ENSSRHG00000049952.1"/>
</dbReference>
<proteinExistence type="predicted"/>
<name>A0A673NIB3_9TELE</name>
<dbReference type="AlphaFoldDB" id="A0A673NIB3"/>
<evidence type="ECO:0000313" key="3">
    <source>
        <dbReference type="Proteomes" id="UP000472270"/>
    </source>
</evidence>
<accession>A0A673NIB3</accession>
<evidence type="ECO:0000313" key="2">
    <source>
        <dbReference type="Ensembl" id="ENSSRHP00000101987.1"/>
    </source>
</evidence>
<reference evidence="2" key="1">
    <citation type="submission" date="2025-08" db="UniProtKB">
        <authorList>
            <consortium name="Ensembl"/>
        </authorList>
    </citation>
    <scope>IDENTIFICATION</scope>
</reference>
<reference evidence="2" key="2">
    <citation type="submission" date="2025-09" db="UniProtKB">
        <authorList>
            <consortium name="Ensembl"/>
        </authorList>
    </citation>
    <scope>IDENTIFICATION</scope>
</reference>
<protein>
    <submittedName>
        <fullName evidence="2">Uncharacterized protein</fullName>
    </submittedName>
</protein>
<feature type="region of interest" description="Disordered" evidence="1">
    <location>
        <begin position="21"/>
        <end position="51"/>
    </location>
</feature>